<accession>A0A2V1D2W9</accession>
<dbReference type="EMBL" id="KZ805688">
    <property type="protein sequence ID" value="PVH92376.1"/>
    <property type="molecule type" value="Genomic_DNA"/>
</dbReference>
<evidence type="ECO:0000313" key="2">
    <source>
        <dbReference type="Proteomes" id="UP000244855"/>
    </source>
</evidence>
<name>A0A2V1D2W9_9PLEO</name>
<sequence length="85" mass="9790">KNAKKTYNSRYSLVVTHLTTNPPVPCLSTAERTGSSVFSLLTDHMLVFSAVYGIRFLERKYALYRIQTSNRPQIQTFVNTEYNIQ</sequence>
<reference evidence="1 2" key="1">
    <citation type="journal article" date="2018" name="Sci. Rep.">
        <title>Comparative genomics provides insights into the lifestyle and reveals functional heterogeneity of dark septate endophytic fungi.</title>
        <authorList>
            <person name="Knapp D.G."/>
            <person name="Nemeth J.B."/>
            <person name="Barry K."/>
            <person name="Hainaut M."/>
            <person name="Henrissat B."/>
            <person name="Johnson J."/>
            <person name="Kuo A."/>
            <person name="Lim J.H.P."/>
            <person name="Lipzen A."/>
            <person name="Nolan M."/>
            <person name="Ohm R.A."/>
            <person name="Tamas L."/>
            <person name="Grigoriev I.V."/>
            <person name="Spatafora J.W."/>
            <person name="Nagy L.G."/>
            <person name="Kovacs G.M."/>
        </authorList>
    </citation>
    <scope>NUCLEOTIDE SEQUENCE [LARGE SCALE GENOMIC DNA]</scope>
    <source>
        <strain evidence="1 2">DSE2036</strain>
    </source>
</reference>
<proteinExistence type="predicted"/>
<dbReference type="Proteomes" id="UP000244855">
    <property type="component" value="Unassembled WGS sequence"/>
</dbReference>
<dbReference type="AlphaFoldDB" id="A0A2V1D2W9"/>
<evidence type="ECO:0000313" key="1">
    <source>
        <dbReference type="EMBL" id="PVH92376.1"/>
    </source>
</evidence>
<organism evidence="1 2">
    <name type="scientific">Periconia macrospinosa</name>
    <dbReference type="NCBI Taxonomy" id="97972"/>
    <lineage>
        <taxon>Eukaryota</taxon>
        <taxon>Fungi</taxon>
        <taxon>Dikarya</taxon>
        <taxon>Ascomycota</taxon>
        <taxon>Pezizomycotina</taxon>
        <taxon>Dothideomycetes</taxon>
        <taxon>Pleosporomycetidae</taxon>
        <taxon>Pleosporales</taxon>
        <taxon>Massarineae</taxon>
        <taxon>Periconiaceae</taxon>
        <taxon>Periconia</taxon>
    </lineage>
</organism>
<dbReference type="OrthoDB" id="3763505at2759"/>
<gene>
    <name evidence="1" type="ORF">DM02DRAFT_543793</name>
</gene>
<protein>
    <submittedName>
        <fullName evidence="1">Uncharacterized protein</fullName>
    </submittedName>
</protein>
<feature type="non-terminal residue" evidence="1">
    <location>
        <position position="1"/>
    </location>
</feature>
<keyword evidence="2" id="KW-1185">Reference proteome</keyword>